<gene>
    <name evidence="1" type="ORF">A2765_03615</name>
</gene>
<accession>A0A1F6DGV4</accession>
<evidence type="ECO:0000313" key="1">
    <source>
        <dbReference type="EMBL" id="OGG60638.1"/>
    </source>
</evidence>
<sequence>MQKRLTPNDAETPEDWMKLAHAAKRRAAFTESLKPDVSRHCRLQERQYSENAGAREGSNVHLFP</sequence>
<dbReference type="EMBL" id="MFLA01000004">
    <property type="protein sequence ID" value="OGG60638.1"/>
    <property type="molecule type" value="Genomic_DNA"/>
</dbReference>
<name>A0A1F6DGV4_9BACT</name>
<dbReference type="AlphaFoldDB" id="A0A1F6DGV4"/>
<evidence type="ECO:0000313" key="2">
    <source>
        <dbReference type="Proteomes" id="UP000176377"/>
    </source>
</evidence>
<proteinExistence type="predicted"/>
<dbReference type="Proteomes" id="UP000176377">
    <property type="component" value="Unassembled WGS sequence"/>
</dbReference>
<reference evidence="1 2" key="1">
    <citation type="journal article" date="2016" name="Nat. Commun.">
        <title>Thousands of microbial genomes shed light on interconnected biogeochemical processes in an aquifer system.</title>
        <authorList>
            <person name="Anantharaman K."/>
            <person name="Brown C.T."/>
            <person name="Hug L.A."/>
            <person name="Sharon I."/>
            <person name="Castelle C.J."/>
            <person name="Probst A.J."/>
            <person name="Thomas B.C."/>
            <person name="Singh A."/>
            <person name="Wilkins M.J."/>
            <person name="Karaoz U."/>
            <person name="Brodie E.L."/>
            <person name="Williams K.H."/>
            <person name="Hubbard S.S."/>
            <person name="Banfield J.F."/>
        </authorList>
    </citation>
    <scope>NUCLEOTIDE SEQUENCE [LARGE SCALE GENOMIC DNA]</scope>
</reference>
<organism evidence="1 2">
    <name type="scientific">Candidatus Kaiserbacteria bacterium RIFCSPHIGHO2_01_FULL_56_24</name>
    <dbReference type="NCBI Taxonomy" id="1798487"/>
    <lineage>
        <taxon>Bacteria</taxon>
        <taxon>Candidatus Kaiseribacteriota</taxon>
    </lineage>
</organism>
<protein>
    <submittedName>
        <fullName evidence="1">Uncharacterized protein</fullName>
    </submittedName>
</protein>
<comment type="caution">
    <text evidence="1">The sequence shown here is derived from an EMBL/GenBank/DDBJ whole genome shotgun (WGS) entry which is preliminary data.</text>
</comment>